<dbReference type="OrthoDB" id="3796041at2759"/>
<accession>A0A7C8MKB2</accession>
<sequence>MNVYTVGKQVQLRELLARKLMGIPKYHLPDLTLEDILNQTPKATRLRNIPPDIQLAYFLAHRALIDQQGRTPLKSSSEQDTQLTRAIFFYRFSPLYQFQRYHDAARWNLHLFLSLVAVPAHTFAELVPGRATSTTFSPAARRFCLTYLDAVLEHHNYPATFEKREEFIRLWKGSRYDFFTIRGSKAKVMKRQVKILKGDWEAELRIAEECMGTEVFEWKVRPYVGVLVPGQREDIRSGVPETSSGDDIINDGRMVKDGKDGSEGLAGNELLKALCADGQPYELNSQREQEDAETVVDLSTALNVLQQSTARAMLTALLKLLPIGEGVNRA</sequence>
<dbReference type="AlphaFoldDB" id="A0A7C8MKB2"/>
<gene>
    <name evidence="1" type="ORF">BDV95DRAFT_493914</name>
</gene>
<proteinExistence type="predicted"/>
<keyword evidence="2" id="KW-1185">Reference proteome</keyword>
<protein>
    <submittedName>
        <fullName evidence="1">Uncharacterized protein</fullName>
    </submittedName>
</protein>
<dbReference type="EMBL" id="JAADJZ010000011">
    <property type="protein sequence ID" value="KAF2871404.1"/>
    <property type="molecule type" value="Genomic_DNA"/>
</dbReference>
<evidence type="ECO:0000313" key="1">
    <source>
        <dbReference type="EMBL" id="KAF2871404.1"/>
    </source>
</evidence>
<comment type="caution">
    <text evidence="1">The sequence shown here is derived from an EMBL/GenBank/DDBJ whole genome shotgun (WGS) entry which is preliminary data.</text>
</comment>
<organism evidence="1 2">
    <name type="scientific">Massariosphaeria phaeospora</name>
    <dbReference type="NCBI Taxonomy" id="100035"/>
    <lineage>
        <taxon>Eukaryota</taxon>
        <taxon>Fungi</taxon>
        <taxon>Dikarya</taxon>
        <taxon>Ascomycota</taxon>
        <taxon>Pezizomycotina</taxon>
        <taxon>Dothideomycetes</taxon>
        <taxon>Pleosporomycetidae</taxon>
        <taxon>Pleosporales</taxon>
        <taxon>Pleosporales incertae sedis</taxon>
        <taxon>Massariosphaeria</taxon>
    </lineage>
</organism>
<reference evidence="1 2" key="1">
    <citation type="submission" date="2020-01" db="EMBL/GenBank/DDBJ databases">
        <authorList>
            <consortium name="DOE Joint Genome Institute"/>
            <person name="Haridas S."/>
            <person name="Albert R."/>
            <person name="Binder M."/>
            <person name="Bloem J."/>
            <person name="Labutti K."/>
            <person name="Salamov A."/>
            <person name="Andreopoulos B."/>
            <person name="Baker S.E."/>
            <person name="Barry K."/>
            <person name="Bills G."/>
            <person name="Bluhm B.H."/>
            <person name="Cannon C."/>
            <person name="Castanera R."/>
            <person name="Culley D.E."/>
            <person name="Daum C."/>
            <person name="Ezra D."/>
            <person name="Gonzalez J.B."/>
            <person name="Henrissat B."/>
            <person name="Kuo A."/>
            <person name="Liang C."/>
            <person name="Lipzen A."/>
            <person name="Lutzoni F."/>
            <person name="Magnuson J."/>
            <person name="Mondo S."/>
            <person name="Nolan M."/>
            <person name="Ohm R."/>
            <person name="Pangilinan J."/>
            <person name="Park H.-J.H."/>
            <person name="Ramirez L."/>
            <person name="Alfaro M."/>
            <person name="Sun H."/>
            <person name="Tritt A."/>
            <person name="Yoshinaga Y."/>
            <person name="Zwiers L.-H.L."/>
            <person name="Turgeon B.G."/>
            <person name="Goodwin S.B."/>
            <person name="Spatafora J.W."/>
            <person name="Crous P.W."/>
            <person name="Grigoriev I.V."/>
        </authorList>
    </citation>
    <scope>NUCLEOTIDE SEQUENCE [LARGE SCALE GENOMIC DNA]</scope>
    <source>
        <strain evidence="1 2">CBS 611.86</strain>
    </source>
</reference>
<dbReference type="Proteomes" id="UP000481861">
    <property type="component" value="Unassembled WGS sequence"/>
</dbReference>
<evidence type="ECO:0000313" key="2">
    <source>
        <dbReference type="Proteomes" id="UP000481861"/>
    </source>
</evidence>
<name>A0A7C8MKB2_9PLEO</name>